<dbReference type="PANTHER" id="PTHR34107:SF7">
    <property type="entry name" value="SLR2092 PROTEIN"/>
    <property type="match status" value="1"/>
</dbReference>
<evidence type="ECO:0000313" key="3">
    <source>
        <dbReference type="Proteomes" id="UP001317532"/>
    </source>
</evidence>
<dbReference type="Gene3D" id="3.90.1570.10">
    <property type="entry name" value="tt1808, chain A"/>
    <property type="match status" value="1"/>
</dbReference>
<proteinExistence type="predicted"/>
<accession>A0AAN1XZ73</accession>
<dbReference type="RefSeq" id="WP_317995641.1">
    <property type="nucleotide sequence ID" value="NZ_AP025523.1"/>
</dbReference>
<keyword evidence="3" id="KW-1185">Reference proteome</keyword>
<evidence type="ECO:0000259" key="1">
    <source>
        <dbReference type="Pfam" id="PF05685"/>
    </source>
</evidence>
<feature type="domain" description="Putative restriction endonuclease" evidence="1">
    <location>
        <begin position="14"/>
        <end position="153"/>
    </location>
</feature>
<dbReference type="CDD" id="cd06260">
    <property type="entry name" value="DUF820-like"/>
    <property type="match status" value="1"/>
</dbReference>
<dbReference type="KEGG" id="vab:WPS_33640"/>
<dbReference type="AlphaFoldDB" id="A0AAN1XZ73"/>
<organism evidence="2 3">
    <name type="scientific">Vulcanimicrobium alpinum</name>
    <dbReference type="NCBI Taxonomy" id="3016050"/>
    <lineage>
        <taxon>Bacteria</taxon>
        <taxon>Bacillati</taxon>
        <taxon>Vulcanimicrobiota</taxon>
        <taxon>Vulcanimicrobiia</taxon>
        <taxon>Vulcanimicrobiales</taxon>
        <taxon>Vulcanimicrobiaceae</taxon>
        <taxon>Vulcanimicrobium</taxon>
    </lineage>
</organism>
<dbReference type="SUPFAM" id="SSF52980">
    <property type="entry name" value="Restriction endonuclease-like"/>
    <property type="match status" value="1"/>
</dbReference>
<dbReference type="EMBL" id="AP025523">
    <property type="protein sequence ID" value="BDE08088.1"/>
    <property type="molecule type" value="Genomic_DNA"/>
</dbReference>
<sequence length="183" mass="19875">MIVPAHPLDNDDLAALSAANPGWRVEREADGSLAVSPTSYRNAIRAFEAARQLNAWGEGRGFAAASDGGITLPDTAVRAPDASWVSFDRWYALGDAQDDTFPGVVPDVVVEIVSRYDAYARQRQKIARYVELGARYAVLIDPERRRVEEFGSPPEDLRLDITRIIDAGAPSTDADDAADTNDA</sequence>
<gene>
    <name evidence="2" type="ORF">WPS_33640</name>
</gene>
<dbReference type="PANTHER" id="PTHR34107">
    <property type="entry name" value="SLL0198 PROTEIN-RELATED"/>
    <property type="match status" value="1"/>
</dbReference>
<evidence type="ECO:0000313" key="2">
    <source>
        <dbReference type="EMBL" id="BDE08088.1"/>
    </source>
</evidence>
<dbReference type="InterPro" id="IPR008538">
    <property type="entry name" value="Uma2"/>
</dbReference>
<dbReference type="Pfam" id="PF05685">
    <property type="entry name" value="Uma2"/>
    <property type="match status" value="1"/>
</dbReference>
<dbReference type="InterPro" id="IPR012296">
    <property type="entry name" value="Nuclease_put_TT1808"/>
</dbReference>
<dbReference type="Proteomes" id="UP001317532">
    <property type="component" value="Chromosome"/>
</dbReference>
<dbReference type="InterPro" id="IPR011335">
    <property type="entry name" value="Restrct_endonuc-II-like"/>
</dbReference>
<name>A0AAN1XZ73_UNVUL</name>
<protein>
    <recommendedName>
        <fullName evidence="1">Putative restriction endonuclease domain-containing protein</fullName>
    </recommendedName>
</protein>
<reference evidence="2 3" key="1">
    <citation type="journal article" date="2022" name="ISME Commun">
        <title>Vulcanimicrobium alpinus gen. nov. sp. nov., the first cultivated representative of the candidate phylum 'Eremiobacterota', is a metabolically versatile aerobic anoxygenic phototroph.</title>
        <authorList>
            <person name="Yabe S."/>
            <person name="Muto K."/>
            <person name="Abe K."/>
            <person name="Yokota A."/>
            <person name="Staudigel H."/>
            <person name="Tebo B.M."/>
        </authorList>
    </citation>
    <scope>NUCLEOTIDE SEQUENCE [LARGE SCALE GENOMIC DNA]</scope>
    <source>
        <strain evidence="2 3">WC8-2</strain>
    </source>
</reference>